<name>E4U0Z7_SULKY</name>
<organism evidence="5 6">
    <name type="scientific">Sulfuricurvum kujiense (strain ATCC BAA-921 / DSM 16994 / JCM 11577 / YK-1)</name>
    <dbReference type="NCBI Taxonomy" id="709032"/>
    <lineage>
        <taxon>Bacteria</taxon>
        <taxon>Pseudomonadati</taxon>
        <taxon>Campylobacterota</taxon>
        <taxon>Epsilonproteobacteria</taxon>
        <taxon>Campylobacterales</taxon>
        <taxon>Sulfurimonadaceae</taxon>
        <taxon>Sulfuricurvum</taxon>
    </lineage>
</organism>
<dbReference type="PANTHER" id="PTHR21666:SF289">
    <property type="entry name" value="L-ALA--D-GLU ENDOPEPTIDASE"/>
    <property type="match status" value="1"/>
</dbReference>
<evidence type="ECO:0000256" key="2">
    <source>
        <dbReference type="SAM" id="Coils"/>
    </source>
</evidence>
<evidence type="ECO:0000256" key="3">
    <source>
        <dbReference type="SAM" id="SignalP"/>
    </source>
</evidence>
<dbReference type="Pfam" id="PF01551">
    <property type="entry name" value="Peptidase_M23"/>
    <property type="match status" value="1"/>
</dbReference>
<feature type="chain" id="PRO_5005673653" evidence="3">
    <location>
        <begin position="21"/>
        <end position="402"/>
    </location>
</feature>
<dbReference type="HOGENOM" id="CLU_688449_0_0_7"/>
<sequence length="402" mass="44900">MKTSFSLVLIALLSTSLYSAKIDEKIKTTSKKLIETKQTYSTLNAKLEETASKIIQQRQIVGSQQEHINSLVEELQSKETIYQSNKSTLKGLETQQNFLIKTQNEIEQRLVFAIARNTSISLLINDDRAKEADAIITEEALKLHLKQINQEIKDLNAIFVANNEKINGLASQTTVLKKSIAVIDQQKNKVLETKKENEKAIAKLEKEKSEYKKSLDKILNQQRSLQNTLASLNIIKRAELKPKKAPPPLQKPGSKPIPADVQQAVAQYSPSSVAAYSGERTIAPLDGYVVTKRFGPYTDPIYGIKIFNDSVSLRPTESDAKVKSVLNGKVILAKPTAMLENVIIIEHDNGLHTIYAHLNIIAPTVEVGKRLKQGSIIGRVGKELMFQVTQRNAHIDPMQMIR</sequence>
<feature type="signal peptide" evidence="3">
    <location>
        <begin position="1"/>
        <end position="20"/>
    </location>
</feature>
<proteinExistence type="predicted"/>
<dbReference type="eggNOG" id="COG4942">
    <property type="taxonomic scope" value="Bacteria"/>
</dbReference>
<dbReference type="Gene3D" id="2.70.70.10">
    <property type="entry name" value="Glucose Permease (Domain IIA)"/>
    <property type="match status" value="1"/>
</dbReference>
<dbReference type="OrthoDB" id="5372565at2"/>
<dbReference type="Proteomes" id="UP000008721">
    <property type="component" value="Chromosome"/>
</dbReference>
<keyword evidence="1 3" id="KW-0732">Signal</keyword>
<keyword evidence="6" id="KW-1185">Reference proteome</keyword>
<dbReference type="STRING" id="709032.Sulku_1738"/>
<gene>
    <name evidence="5" type="ordered locus">Sulku_1738</name>
</gene>
<feature type="coiled-coil region" evidence="2">
    <location>
        <begin position="183"/>
        <end position="221"/>
    </location>
</feature>
<dbReference type="SUPFAM" id="SSF51261">
    <property type="entry name" value="Duplicated hybrid motif"/>
    <property type="match status" value="1"/>
</dbReference>
<dbReference type="CDD" id="cd12797">
    <property type="entry name" value="M23_peptidase"/>
    <property type="match status" value="1"/>
</dbReference>
<dbReference type="RefSeq" id="WP_013460596.1">
    <property type="nucleotide sequence ID" value="NC_014762.1"/>
</dbReference>
<dbReference type="InterPro" id="IPR016047">
    <property type="entry name" value="M23ase_b-sheet_dom"/>
</dbReference>
<dbReference type="PANTHER" id="PTHR21666">
    <property type="entry name" value="PEPTIDASE-RELATED"/>
    <property type="match status" value="1"/>
</dbReference>
<reference evidence="5 6" key="1">
    <citation type="journal article" date="2012" name="Stand. Genomic Sci.">
        <title>Complete genome sequence of the sulfur compounds oxidizing chemolithoautotroph Sulfuricurvum kujiense type strain (YK-1(T)).</title>
        <authorList>
            <person name="Han C."/>
            <person name="Kotsyurbenko O."/>
            <person name="Chertkov O."/>
            <person name="Held B."/>
            <person name="Lapidus A."/>
            <person name="Nolan M."/>
            <person name="Lucas S."/>
            <person name="Hammon N."/>
            <person name="Deshpande S."/>
            <person name="Cheng J.F."/>
            <person name="Tapia R."/>
            <person name="Goodwin L.A."/>
            <person name="Pitluck S."/>
            <person name="Liolios K."/>
            <person name="Pagani I."/>
            <person name="Ivanova N."/>
            <person name="Mavromatis K."/>
            <person name="Mikhailova N."/>
            <person name="Pati A."/>
            <person name="Chen A."/>
            <person name="Palaniappan K."/>
            <person name="Land M."/>
            <person name="Hauser L."/>
            <person name="Chang Y.J."/>
            <person name="Jeffries C.D."/>
            <person name="Brambilla E.M."/>
            <person name="Rohde M."/>
            <person name="Spring S."/>
            <person name="Sikorski J."/>
            <person name="Goker M."/>
            <person name="Woyke T."/>
            <person name="Bristow J."/>
            <person name="Eisen J.A."/>
            <person name="Markowitz V."/>
            <person name="Hugenholtz P."/>
            <person name="Kyrpides N.C."/>
            <person name="Klenk H.P."/>
            <person name="Detter J.C."/>
        </authorList>
    </citation>
    <scope>NUCLEOTIDE SEQUENCE [LARGE SCALE GENOMIC DNA]</scope>
    <source>
        <strain evidence="6">ATCC BAA-921 / DSM 16994 / JCM 11577 / YK-1</strain>
    </source>
</reference>
<keyword evidence="2" id="KW-0175">Coiled coil</keyword>
<protein>
    <submittedName>
        <fullName evidence="5">Peptidase M23</fullName>
    </submittedName>
</protein>
<evidence type="ECO:0000256" key="1">
    <source>
        <dbReference type="ARBA" id="ARBA00022729"/>
    </source>
</evidence>
<dbReference type="EMBL" id="CP002355">
    <property type="protein sequence ID" value="ADR34399.1"/>
    <property type="molecule type" value="Genomic_DNA"/>
</dbReference>
<dbReference type="KEGG" id="sku:Sulku_1738"/>
<dbReference type="GO" id="GO:0004222">
    <property type="term" value="F:metalloendopeptidase activity"/>
    <property type="evidence" value="ECO:0007669"/>
    <property type="project" value="TreeGrafter"/>
</dbReference>
<dbReference type="AlphaFoldDB" id="E4U0Z7"/>
<dbReference type="InterPro" id="IPR050570">
    <property type="entry name" value="Cell_wall_metabolism_enzyme"/>
</dbReference>
<evidence type="ECO:0000313" key="5">
    <source>
        <dbReference type="EMBL" id="ADR34399.1"/>
    </source>
</evidence>
<accession>E4U0Z7</accession>
<feature type="domain" description="M23ase beta-sheet core" evidence="4">
    <location>
        <begin position="317"/>
        <end position="397"/>
    </location>
</feature>
<dbReference type="InterPro" id="IPR011055">
    <property type="entry name" value="Dup_hybrid_motif"/>
</dbReference>
<evidence type="ECO:0000313" key="6">
    <source>
        <dbReference type="Proteomes" id="UP000008721"/>
    </source>
</evidence>
<evidence type="ECO:0000259" key="4">
    <source>
        <dbReference type="Pfam" id="PF01551"/>
    </source>
</evidence>